<dbReference type="AlphaFoldDB" id="A0AAJ6CJV5"/>
<organism evidence="1 2">
    <name type="scientific">Malassezia yamatoensis</name>
    <dbReference type="NCBI Taxonomy" id="253288"/>
    <lineage>
        <taxon>Eukaryota</taxon>
        <taxon>Fungi</taxon>
        <taxon>Dikarya</taxon>
        <taxon>Basidiomycota</taxon>
        <taxon>Ustilaginomycotina</taxon>
        <taxon>Malasseziomycetes</taxon>
        <taxon>Malasseziales</taxon>
        <taxon>Malasseziaceae</taxon>
        <taxon>Malassezia</taxon>
    </lineage>
</organism>
<protein>
    <submittedName>
        <fullName evidence="1">Uncharacterized protein</fullName>
    </submittedName>
</protein>
<sequence>MVTILFESVEEQKKRILPYKKFAITLRRIIQGSRIASEALTSFRDVVFEDGVIKKQAYGSEHQNLFLNFDALPGDCASTRPAEIGGRAA</sequence>
<evidence type="ECO:0000313" key="1">
    <source>
        <dbReference type="EMBL" id="WFD01204.1"/>
    </source>
</evidence>
<gene>
    <name evidence="1" type="ORF">MYAM1_003966</name>
</gene>
<dbReference type="Proteomes" id="UP001219567">
    <property type="component" value="Chromosome 7"/>
</dbReference>
<evidence type="ECO:0000313" key="2">
    <source>
        <dbReference type="Proteomes" id="UP001219567"/>
    </source>
</evidence>
<name>A0AAJ6CJV5_9BASI</name>
<reference evidence="1 2" key="1">
    <citation type="submission" date="2023-03" db="EMBL/GenBank/DDBJ databases">
        <title>Mating type loci evolution in Malassezia.</title>
        <authorList>
            <person name="Coelho M.A."/>
        </authorList>
    </citation>
    <scope>NUCLEOTIDE SEQUENCE [LARGE SCALE GENOMIC DNA]</scope>
    <source>
        <strain evidence="1 2">CBS 9725</strain>
    </source>
</reference>
<proteinExistence type="predicted"/>
<accession>A0AAJ6CJV5</accession>
<keyword evidence="2" id="KW-1185">Reference proteome</keyword>
<dbReference type="EMBL" id="CP119949">
    <property type="protein sequence ID" value="WFD01204.1"/>
    <property type="molecule type" value="Genomic_DNA"/>
</dbReference>